<reference evidence="1" key="1">
    <citation type="submission" date="2016-10" db="EMBL/GenBank/DDBJ databases">
        <title>CRISPR-Cas defence system in Roseofilum reptotaenium: evidence of a bacteriophage-cyanobacterium arms race in the coral black band disease.</title>
        <authorList>
            <person name="Buerger P."/>
            <person name="Wood-Charlson E.M."/>
            <person name="Weynberg K.D."/>
            <person name="Willis B."/>
            <person name="Van Oppen M.J."/>
        </authorList>
    </citation>
    <scope>NUCLEOTIDE SEQUENCE [LARGE SCALE GENOMIC DNA]</scope>
    <source>
        <strain evidence="1">AO1-A</strain>
    </source>
</reference>
<keyword evidence="2" id="KW-1185">Reference proteome</keyword>
<dbReference type="STRING" id="1925591.BI308_03935"/>
<evidence type="ECO:0000313" key="2">
    <source>
        <dbReference type="Proteomes" id="UP000183940"/>
    </source>
</evidence>
<sequence length="132" mass="14744">MAAEHLDSLVSVGKQSAYSELIDVWDECQIPGWDGYDACPVQKETFEHAWAVVAALPITYPVPSCNAEPDGHITLEWYRHPRWILSVSVSPEGWLYYAGLFGESITQGSEYFLGDVPKTILDLIEKVNTKAI</sequence>
<organism evidence="1 2">
    <name type="scientific">Roseofilum reptotaenium AO1-A</name>
    <dbReference type="NCBI Taxonomy" id="1925591"/>
    <lineage>
        <taxon>Bacteria</taxon>
        <taxon>Bacillati</taxon>
        <taxon>Cyanobacteriota</taxon>
        <taxon>Cyanophyceae</taxon>
        <taxon>Desertifilales</taxon>
        <taxon>Desertifilaceae</taxon>
        <taxon>Roseofilum</taxon>
    </lineage>
</organism>
<accession>A0A1L9QVY0</accession>
<evidence type="ECO:0000313" key="1">
    <source>
        <dbReference type="EMBL" id="OJJ26851.1"/>
    </source>
</evidence>
<gene>
    <name evidence="1" type="ORF">BI308_03935</name>
</gene>
<protein>
    <submittedName>
        <fullName evidence="1">Uncharacterized protein</fullName>
    </submittedName>
</protein>
<name>A0A1L9QVY0_9CYAN</name>
<comment type="caution">
    <text evidence="1">The sequence shown here is derived from an EMBL/GenBank/DDBJ whole genome shotgun (WGS) entry which is preliminary data.</text>
</comment>
<dbReference type="EMBL" id="MLAW01000004">
    <property type="protein sequence ID" value="OJJ26851.1"/>
    <property type="molecule type" value="Genomic_DNA"/>
</dbReference>
<proteinExistence type="predicted"/>
<dbReference type="AlphaFoldDB" id="A0A1L9QVY0"/>
<dbReference type="Proteomes" id="UP000183940">
    <property type="component" value="Unassembled WGS sequence"/>
</dbReference>